<evidence type="ECO:0008006" key="17">
    <source>
        <dbReference type="Google" id="ProtNLM"/>
    </source>
</evidence>
<evidence type="ECO:0000256" key="6">
    <source>
        <dbReference type="ARBA" id="ARBA00023004"/>
    </source>
</evidence>
<dbReference type="SUPFAM" id="SSF56935">
    <property type="entry name" value="Porins"/>
    <property type="match status" value="1"/>
</dbReference>
<comment type="caution">
    <text evidence="15">The sequence shown here is derived from an EMBL/GenBank/DDBJ whole genome shotgun (WGS) entry which is preliminary data.</text>
</comment>
<evidence type="ECO:0000313" key="15">
    <source>
        <dbReference type="EMBL" id="EHJ62614.1"/>
    </source>
</evidence>
<evidence type="ECO:0000256" key="3">
    <source>
        <dbReference type="ARBA" id="ARBA00022452"/>
    </source>
</evidence>
<evidence type="ECO:0000256" key="10">
    <source>
        <dbReference type="ARBA" id="ARBA00023237"/>
    </source>
</evidence>
<feature type="domain" description="TonB-dependent receptor-like beta-barrel" evidence="13">
    <location>
        <begin position="207"/>
        <end position="758"/>
    </location>
</feature>
<evidence type="ECO:0000256" key="8">
    <source>
        <dbReference type="ARBA" id="ARBA00023077"/>
    </source>
</evidence>
<dbReference type="PATRIC" id="fig|1088721.3.peg.435"/>
<dbReference type="PROSITE" id="PS52016">
    <property type="entry name" value="TONB_DEPENDENT_REC_3"/>
    <property type="match status" value="1"/>
</dbReference>
<keyword evidence="6" id="KW-0408">Iron</keyword>
<evidence type="ECO:0000256" key="12">
    <source>
        <dbReference type="RuleBase" id="RU003357"/>
    </source>
</evidence>
<dbReference type="Pfam" id="PF07715">
    <property type="entry name" value="Plug"/>
    <property type="match status" value="1"/>
</dbReference>
<dbReference type="GO" id="GO:0006826">
    <property type="term" value="P:iron ion transport"/>
    <property type="evidence" value="ECO:0007669"/>
    <property type="project" value="UniProtKB-KW"/>
</dbReference>
<dbReference type="InterPro" id="IPR000531">
    <property type="entry name" value="Beta-barrel_TonB"/>
</dbReference>
<evidence type="ECO:0000256" key="4">
    <source>
        <dbReference type="ARBA" id="ARBA00022496"/>
    </source>
</evidence>
<dbReference type="AlphaFoldDB" id="G6E7X1"/>
<keyword evidence="3 11" id="KW-1134">Transmembrane beta strand</keyword>
<comment type="similarity">
    <text evidence="11 12">Belongs to the TonB-dependent receptor family.</text>
</comment>
<dbReference type="STRING" id="1088721.JI59_17885"/>
<keyword evidence="16" id="KW-1185">Reference proteome</keyword>
<accession>G6E7X1</accession>
<dbReference type="Proteomes" id="UP000004030">
    <property type="component" value="Unassembled WGS sequence"/>
</dbReference>
<protein>
    <recommendedName>
        <fullName evidence="17">TonB-dependent receptor</fullName>
    </recommendedName>
</protein>
<reference evidence="15 16" key="1">
    <citation type="journal article" date="2012" name="J. Bacteriol.">
        <title>Genome sequence of benzo(a)pyrene-degrading bacterium Novosphingobium pentaromativorans US6-1.</title>
        <authorList>
            <person name="Luo Y.R."/>
            <person name="Kang S.G."/>
            <person name="Kim S.J."/>
            <person name="Kim M.R."/>
            <person name="Li N."/>
            <person name="Lee J.H."/>
            <person name="Kwon K.K."/>
        </authorList>
    </citation>
    <scope>NUCLEOTIDE SEQUENCE [LARGE SCALE GENOMIC DNA]</scope>
    <source>
        <strain evidence="15 16">US6-1</strain>
    </source>
</reference>
<gene>
    <name evidence="15" type="ORF">NSU_0442</name>
</gene>
<dbReference type="Pfam" id="PF00593">
    <property type="entry name" value="TonB_dep_Rec_b-barrel"/>
    <property type="match status" value="1"/>
</dbReference>
<evidence type="ECO:0000256" key="1">
    <source>
        <dbReference type="ARBA" id="ARBA00004571"/>
    </source>
</evidence>
<keyword evidence="4" id="KW-0410">Iron transport</keyword>
<evidence type="ECO:0000256" key="5">
    <source>
        <dbReference type="ARBA" id="ARBA00022692"/>
    </source>
</evidence>
<dbReference type="eggNOG" id="COG4771">
    <property type="taxonomic scope" value="Bacteria"/>
</dbReference>
<evidence type="ECO:0000256" key="2">
    <source>
        <dbReference type="ARBA" id="ARBA00022448"/>
    </source>
</evidence>
<keyword evidence="5 11" id="KW-0812">Transmembrane</keyword>
<keyword evidence="9 11" id="KW-0472">Membrane</keyword>
<comment type="subcellular location">
    <subcellularLocation>
        <location evidence="1 11">Cell outer membrane</location>
        <topology evidence="1 11">Multi-pass membrane protein</topology>
    </subcellularLocation>
</comment>
<evidence type="ECO:0000256" key="7">
    <source>
        <dbReference type="ARBA" id="ARBA00023065"/>
    </source>
</evidence>
<dbReference type="Gene3D" id="2.40.170.20">
    <property type="entry name" value="TonB-dependent receptor, beta-barrel domain"/>
    <property type="match status" value="1"/>
</dbReference>
<keyword evidence="10 11" id="KW-0998">Cell outer membrane</keyword>
<evidence type="ECO:0000256" key="11">
    <source>
        <dbReference type="PROSITE-ProRule" id="PRU01360"/>
    </source>
</evidence>
<dbReference type="GO" id="GO:0009279">
    <property type="term" value="C:cell outer membrane"/>
    <property type="evidence" value="ECO:0007669"/>
    <property type="project" value="UniProtKB-SubCell"/>
</dbReference>
<evidence type="ECO:0000256" key="9">
    <source>
        <dbReference type="ARBA" id="ARBA00023136"/>
    </source>
</evidence>
<evidence type="ECO:0000313" key="16">
    <source>
        <dbReference type="Proteomes" id="UP000004030"/>
    </source>
</evidence>
<proteinExistence type="inferred from homology"/>
<dbReference type="PANTHER" id="PTHR32552:SF81">
    <property type="entry name" value="TONB-DEPENDENT OUTER MEMBRANE RECEPTOR"/>
    <property type="match status" value="1"/>
</dbReference>
<sequence length="797" mass="87027">MTAQRREQQFQDVPLSIAAYSGEALKRENITDTRQLEQISPSLNYGQGTSLKGGAFNLRGVSSQTTGGGVQPSTAMVLDGVPLLRPGEFVSALGDIQRVEVLNGPQGTLFGKNATAGVISIITNRPTDRFEGEVSASYTTDDELLVRGVLNVPLTEGIRTRVAAYYNNLEPLIKNQFEGGDDWGSRKNYGVRAKVEFDLGPDVELLLTGEYQRLNDGFTLYFPINSSTGPGRAALEDAARGYTAAFGKVINNTDGYNRDRGTYKNVTAELNWDINDKTSLTSISSYRDAKFYGSSGDPDMSPLGLTPGRNTLPLISPFVQGVTLLSRKLSYSTGPQYFTQETRINYGDEQFDAVGGLFFQTMTEDSTSTFPFLIYSGIPGYYIYANSTPQARTENDTWAAFGDLTWHATDTLSLFGGLRYTHETIRTRYKNDVWTANSASGVAFLPGYVNPGISALPPTGYSNFDPVTGDFFGPGTFYDEVTGGIVPLPTSTKSFDENLTTNNLSGRIGIQWQPTSDQNYYFSYNRGYKGGAIDIARGAQAPNPALGTTPVVAPEKAYSFELGTKLSLFKNRVDVSLNLYHQRIQNVQQTVLTTISSGTQLLNAGKLKLDGGEFEVRALLFEGLVVNGSVAYNDARYGGTLPNGELPRVGCYPGQTADQGCTDPDGAGPRGFSTPIAGNRAQNAPEWKFNVGATYTLDTPSLPFNIVTSANYNWVDAIQFNLNNDPTTIQPSHGILNASITLVDQNDRWEFQIFARNLTNEFYYSGVSDANNQLARTFGFLGRDYKRYGGARLTVKF</sequence>
<dbReference type="PANTHER" id="PTHR32552">
    <property type="entry name" value="FERRICHROME IRON RECEPTOR-RELATED"/>
    <property type="match status" value="1"/>
</dbReference>
<dbReference type="EMBL" id="AGFM01000007">
    <property type="protein sequence ID" value="EHJ62614.1"/>
    <property type="molecule type" value="Genomic_DNA"/>
</dbReference>
<dbReference type="InterPro" id="IPR012910">
    <property type="entry name" value="Plug_dom"/>
</dbReference>
<keyword evidence="7" id="KW-0406">Ion transport</keyword>
<dbReference type="InterPro" id="IPR036942">
    <property type="entry name" value="Beta-barrel_TonB_sf"/>
</dbReference>
<evidence type="ECO:0000259" key="13">
    <source>
        <dbReference type="Pfam" id="PF00593"/>
    </source>
</evidence>
<organism evidence="15 16">
    <name type="scientific">Novosphingobium pentaromativorans US6-1</name>
    <dbReference type="NCBI Taxonomy" id="1088721"/>
    <lineage>
        <taxon>Bacteria</taxon>
        <taxon>Pseudomonadati</taxon>
        <taxon>Pseudomonadota</taxon>
        <taxon>Alphaproteobacteria</taxon>
        <taxon>Sphingomonadales</taxon>
        <taxon>Sphingomonadaceae</taxon>
        <taxon>Novosphingobium</taxon>
    </lineage>
</organism>
<feature type="domain" description="TonB-dependent receptor plug" evidence="14">
    <location>
        <begin position="11"/>
        <end position="118"/>
    </location>
</feature>
<keyword evidence="8 12" id="KW-0798">TonB box</keyword>
<evidence type="ECO:0000259" key="14">
    <source>
        <dbReference type="Pfam" id="PF07715"/>
    </source>
</evidence>
<name>G6E7X1_9SPHN</name>
<dbReference type="InterPro" id="IPR039426">
    <property type="entry name" value="TonB-dep_rcpt-like"/>
</dbReference>
<keyword evidence="2 11" id="KW-0813">Transport</keyword>